<dbReference type="InterPro" id="IPR013083">
    <property type="entry name" value="Znf_RING/FYVE/PHD"/>
</dbReference>
<reference evidence="1" key="2">
    <citation type="submission" date="2025-08" db="UniProtKB">
        <authorList>
            <consortium name="Ensembl"/>
        </authorList>
    </citation>
    <scope>IDENTIFICATION</scope>
</reference>
<evidence type="ECO:0000313" key="2">
    <source>
        <dbReference type="Proteomes" id="UP000694382"/>
    </source>
</evidence>
<name>A0A8U8CGC9_GEOPR</name>
<dbReference type="SMART" id="SM00184">
    <property type="entry name" value="RING"/>
    <property type="match status" value="1"/>
</dbReference>
<reference evidence="1" key="1">
    <citation type="submission" date="2020-02" db="EMBL/GenBank/DDBJ databases">
        <authorList>
            <person name="Enbody D E."/>
            <person name="Pettersson E M."/>
        </authorList>
    </citation>
    <scope>NUCLEOTIDE SEQUENCE [LARGE SCALE GENOMIC DNA]</scope>
</reference>
<dbReference type="FunFam" id="3.30.40.10:FF:000214">
    <property type="entry name" value="E3 ubiquitin-protein ligase PDZRN3 isoform X1"/>
    <property type="match status" value="1"/>
</dbReference>
<accession>A0A8U8CGC9</accession>
<dbReference type="PANTHER" id="PTHR10131:SF157">
    <property type="entry name" value="RECEPTOR-ASSOCIATED FACTOR, PUTATIVE-RELATED"/>
    <property type="match status" value="1"/>
</dbReference>
<dbReference type="InterPro" id="IPR001841">
    <property type="entry name" value="Znf_RING"/>
</dbReference>
<proteinExistence type="predicted"/>
<dbReference type="SUPFAM" id="SSF49599">
    <property type="entry name" value="TRAF domain-like"/>
    <property type="match status" value="1"/>
</dbReference>
<dbReference type="Gene3D" id="3.30.40.10">
    <property type="entry name" value="Zinc/RING finger domain, C3HC4 (zinc finger)"/>
    <property type="match status" value="1"/>
</dbReference>
<keyword evidence="2" id="KW-1185">Reference proteome</keyword>
<dbReference type="PROSITE" id="PS00518">
    <property type="entry name" value="ZF_RING_1"/>
    <property type="match status" value="1"/>
</dbReference>
<organism evidence="1 2">
    <name type="scientific">Geospiza parvula</name>
    <name type="common">Small tree-finch</name>
    <name type="synonym">Camarhynchus parvulus</name>
    <dbReference type="NCBI Taxonomy" id="87175"/>
    <lineage>
        <taxon>Eukaryota</taxon>
        <taxon>Metazoa</taxon>
        <taxon>Chordata</taxon>
        <taxon>Craniata</taxon>
        <taxon>Vertebrata</taxon>
        <taxon>Euteleostomi</taxon>
        <taxon>Archelosauria</taxon>
        <taxon>Archosauria</taxon>
        <taxon>Dinosauria</taxon>
        <taxon>Saurischia</taxon>
        <taxon>Theropoda</taxon>
        <taxon>Coelurosauria</taxon>
        <taxon>Aves</taxon>
        <taxon>Neognathae</taxon>
        <taxon>Neoaves</taxon>
        <taxon>Telluraves</taxon>
        <taxon>Australaves</taxon>
        <taxon>Passeriformes</taxon>
        <taxon>Thraupidae</taxon>
        <taxon>Camarhynchus</taxon>
    </lineage>
</organism>
<dbReference type="PANTHER" id="PTHR10131">
    <property type="entry name" value="TNF RECEPTOR ASSOCIATED FACTOR"/>
    <property type="match status" value="1"/>
</dbReference>
<dbReference type="PROSITE" id="PS50089">
    <property type="entry name" value="ZF_RING_2"/>
    <property type="match status" value="1"/>
</dbReference>
<dbReference type="Pfam" id="PF13923">
    <property type="entry name" value="zf-C3HC4_2"/>
    <property type="match status" value="1"/>
</dbReference>
<dbReference type="GO" id="GO:0043122">
    <property type="term" value="P:regulation of canonical NF-kappaB signal transduction"/>
    <property type="evidence" value="ECO:0007669"/>
    <property type="project" value="TreeGrafter"/>
</dbReference>
<dbReference type="Proteomes" id="UP000694382">
    <property type="component" value="Chromosome 1A"/>
</dbReference>
<protein>
    <submittedName>
        <fullName evidence="1">Uncharacterized protein</fullName>
    </submittedName>
</protein>
<dbReference type="Ensembl" id="ENSCPVT00000025490.1">
    <property type="protein sequence ID" value="ENSCPVP00000024741.1"/>
    <property type="gene ID" value="ENSCPVG00000017050.1"/>
</dbReference>
<reference evidence="1" key="3">
    <citation type="submission" date="2025-09" db="UniProtKB">
        <authorList>
            <consortium name="Ensembl"/>
        </authorList>
    </citation>
    <scope>IDENTIFICATION</scope>
</reference>
<dbReference type="SUPFAM" id="SSF57850">
    <property type="entry name" value="RING/U-box"/>
    <property type="match status" value="1"/>
</dbReference>
<evidence type="ECO:0000313" key="1">
    <source>
        <dbReference type="Ensembl" id="ENSCPVP00000024741.1"/>
    </source>
</evidence>
<dbReference type="InterPro" id="IPR017907">
    <property type="entry name" value="Znf_RING_CS"/>
</dbReference>
<sequence>MGFDPSRFAGPVAAELQCGLCGRVLEEPLSTPCGHVFCAGCLLPWAARRRRCPLRCRPLAAAELRPVLPLRSLVQELEVKCDYSPRGCGRTVRLRELPAHLAACRYGPPGPAEPQGCDRALARSERMGKGRERRWLGWQLANGSWLLRSGCPHQTAPPRRDPAALAAHFAPAGTGGSSGAWSWLLTFIRAAEKLS</sequence>
<dbReference type="AlphaFoldDB" id="A0A8U8CGC9"/>